<dbReference type="PANTHER" id="PTHR48080">
    <property type="entry name" value="D-GALACTONATE DEHYDRATASE-RELATED"/>
    <property type="match status" value="1"/>
</dbReference>
<evidence type="ECO:0000256" key="3">
    <source>
        <dbReference type="ARBA" id="ARBA00004892"/>
    </source>
</evidence>
<dbReference type="InterPro" id="IPR034593">
    <property type="entry name" value="DgoD-like"/>
</dbReference>
<comment type="cofactor">
    <cofactor evidence="2">
        <name>Mg(2+)</name>
        <dbReference type="ChEBI" id="CHEBI:18420"/>
    </cofactor>
</comment>
<dbReference type="InterPro" id="IPR034589">
    <property type="entry name" value="D-mannonate_dehydratase-like"/>
</dbReference>
<keyword evidence="6" id="KW-0479">Metal-binding</keyword>
<dbReference type="Proteomes" id="UP000287746">
    <property type="component" value="Unassembled WGS sequence"/>
</dbReference>
<dbReference type="RefSeq" id="WP_075151112.1">
    <property type="nucleotide sequence ID" value="NZ_CP018820.1"/>
</dbReference>
<dbReference type="EMBL" id="QQYZ01000031">
    <property type="protein sequence ID" value="RSY77504.1"/>
    <property type="molecule type" value="Genomic_DNA"/>
</dbReference>
<name>A0A1L6J8G7_9SPHN</name>
<dbReference type="Gene3D" id="3.30.390.10">
    <property type="entry name" value="Enolase-like, N-terminal domain"/>
    <property type="match status" value="1"/>
</dbReference>
<dbReference type="UniPathway" id="UPA00246"/>
<evidence type="ECO:0000256" key="4">
    <source>
        <dbReference type="ARBA" id="ARBA00010339"/>
    </source>
</evidence>
<evidence type="ECO:0000256" key="8">
    <source>
        <dbReference type="ARBA" id="ARBA00023239"/>
    </source>
</evidence>
<dbReference type="SUPFAM" id="SSF54826">
    <property type="entry name" value="Enolase N-terminal domain-like"/>
    <property type="match status" value="1"/>
</dbReference>
<dbReference type="GO" id="GO:0000287">
    <property type="term" value="F:magnesium ion binding"/>
    <property type="evidence" value="ECO:0007669"/>
    <property type="project" value="UniProtKB-ARBA"/>
</dbReference>
<feature type="domain" description="Mandelate racemase/muconate lactonizing enzyme C-terminal" evidence="12">
    <location>
        <begin position="129"/>
        <end position="258"/>
    </location>
</feature>
<dbReference type="GO" id="GO:0016052">
    <property type="term" value="P:carbohydrate catabolic process"/>
    <property type="evidence" value="ECO:0007669"/>
    <property type="project" value="InterPro"/>
</dbReference>
<keyword evidence="16" id="KW-1185">Reference proteome</keyword>
<reference evidence="16" key="2">
    <citation type="submission" date="2016-12" db="EMBL/GenBank/DDBJ databases">
        <title>Whole genome sequencing of Sphingomonas sp. ABOJV.</title>
        <authorList>
            <person name="Conlan S."/>
            <person name="Thomas P.J."/>
            <person name="Mullikin J."/>
            <person name="Palmore T.N."/>
            <person name="Frank K.M."/>
            <person name="Segre J.A."/>
        </authorList>
    </citation>
    <scope>NUCLEOTIDE SEQUENCE [LARGE SCALE GENOMIC DNA]</scope>
    <source>
        <strain evidence="16">ABOJV</strain>
    </source>
</reference>
<dbReference type="OrthoDB" id="9802699at2"/>
<evidence type="ECO:0000313" key="15">
    <source>
        <dbReference type="EMBL" id="RSY77504.1"/>
    </source>
</evidence>
<evidence type="ECO:0000256" key="11">
    <source>
        <dbReference type="ARBA" id="ARBA00074797"/>
    </source>
</evidence>
<accession>A0A1L6J8G7</accession>
<evidence type="ECO:0000259" key="12">
    <source>
        <dbReference type="SMART" id="SM00922"/>
    </source>
</evidence>
<reference evidence="13" key="1">
    <citation type="submission" date="2016-12" db="EMBL/GenBank/DDBJ databases">
        <title>Whole genome sequencing of Sphingomonas koreensis.</title>
        <authorList>
            <person name="Conlan S."/>
            <person name="Thomas P.J."/>
            <person name="Mullikin J."/>
            <person name="Palmore T.N."/>
            <person name="Frank K.M."/>
            <person name="Segre J.A."/>
        </authorList>
    </citation>
    <scope>NUCLEOTIDE SEQUENCE</scope>
    <source>
        <strain evidence="13">ABOJV</strain>
    </source>
</reference>
<dbReference type="EMBL" id="QQWO01000030">
    <property type="protein sequence ID" value="RSU98256.1"/>
    <property type="molecule type" value="Genomic_DNA"/>
</dbReference>
<evidence type="ECO:0000256" key="10">
    <source>
        <dbReference type="ARBA" id="ARBA00023758"/>
    </source>
</evidence>
<keyword evidence="7" id="KW-0460">Magnesium</keyword>
<dbReference type="GeneID" id="44132291"/>
<organism evidence="13 16">
    <name type="scientific">Sphingomonas koreensis</name>
    <dbReference type="NCBI Taxonomy" id="93064"/>
    <lineage>
        <taxon>Bacteria</taxon>
        <taxon>Pseudomonadati</taxon>
        <taxon>Pseudomonadota</taxon>
        <taxon>Alphaproteobacteria</taxon>
        <taxon>Sphingomonadales</taxon>
        <taxon>Sphingomonadaceae</taxon>
        <taxon>Sphingomonas</taxon>
    </lineage>
</organism>
<evidence type="ECO:0000256" key="2">
    <source>
        <dbReference type="ARBA" id="ARBA00001946"/>
    </source>
</evidence>
<dbReference type="EC" id="4.2.1.8" evidence="5"/>
<dbReference type="FunFam" id="3.30.390.10:FF:000002">
    <property type="entry name" value="D-galactonate dehydratase family protein"/>
    <property type="match status" value="1"/>
</dbReference>
<dbReference type="PROSITE" id="PS00908">
    <property type="entry name" value="MR_MLE_1"/>
    <property type="match status" value="1"/>
</dbReference>
<dbReference type="Pfam" id="PF02746">
    <property type="entry name" value="MR_MLE_N"/>
    <property type="match status" value="1"/>
</dbReference>
<dbReference type="SFLD" id="SFLDF00001">
    <property type="entry name" value="mannonate_dehydratase"/>
    <property type="match status" value="1"/>
</dbReference>
<comment type="function">
    <text evidence="10">Catalyzes the dehydration of D-mannonate. Has no detectable activity with a panel of 70 other acid sugars (in vitro).</text>
</comment>
<dbReference type="AlphaFoldDB" id="A0A1L6J8G7"/>
<dbReference type="STRING" id="93064.BRX40_06965"/>
<dbReference type="PANTHER" id="PTHR48080:SF6">
    <property type="entry name" value="STARVATION-SENSING PROTEIN RSPA"/>
    <property type="match status" value="1"/>
</dbReference>
<dbReference type="GO" id="GO:0009063">
    <property type="term" value="P:amino acid catabolic process"/>
    <property type="evidence" value="ECO:0007669"/>
    <property type="project" value="InterPro"/>
</dbReference>
<dbReference type="InterPro" id="IPR034587">
    <property type="entry name" value="MAND"/>
</dbReference>
<dbReference type="NCBIfam" id="NF011654">
    <property type="entry name" value="PRK15072.1"/>
    <property type="match status" value="1"/>
</dbReference>
<evidence type="ECO:0000256" key="5">
    <source>
        <dbReference type="ARBA" id="ARBA00012927"/>
    </source>
</evidence>
<dbReference type="SFLD" id="SFLDG00033">
    <property type="entry name" value="mannonate_dehydratase"/>
    <property type="match status" value="1"/>
</dbReference>
<sequence length="403" mass="44580">MPKIVSARVIVTSPGRNFVTLKVECDDGTTGIGDATLNGRELAVAAYLSDHVAPCLIGRDAHRIEDIWQYLYKGAYWRRGPVTMTAIAAVDMALWDIKGKLAGMPVYQLLGGASREGCMVYGHANGTSIEETIKAALDYQLQGYKAIRLQCGVPGMASTYGVSKDKYFYEPADAALPSENVWSTSKYLRIVPELFEAAREALGWDVHLLHDVHHRLTPIEAARLGKDLERYRPFWIEDATPAEDQESFRLIRQHTTTPIAVGEIFSSIWDCKALIENRLIDYIRATVLHAGGITHMRQIAALADLHQIRTGCHGATDLSPVTMAAALHLGLAIPNFGIQEYMRHTPETDAVFPHAYSFADGMLHPGDVPGLGVEIDETLAGTFPYDRAYLPVNRLEDGTMWSW</sequence>
<evidence type="ECO:0000256" key="6">
    <source>
        <dbReference type="ARBA" id="ARBA00022723"/>
    </source>
</evidence>
<dbReference type="SUPFAM" id="SSF51604">
    <property type="entry name" value="Enolase C-terminal domain-like"/>
    <property type="match status" value="1"/>
</dbReference>
<dbReference type="EMBL" id="CP018820">
    <property type="protein sequence ID" value="APR52208.1"/>
    <property type="molecule type" value="Genomic_DNA"/>
</dbReference>
<keyword evidence="8" id="KW-0456">Lyase</keyword>
<comment type="catalytic activity">
    <reaction evidence="1">
        <text>D-mannonate = 2-dehydro-3-deoxy-D-gluconate + H2O</text>
        <dbReference type="Rhea" id="RHEA:20097"/>
        <dbReference type="ChEBI" id="CHEBI:15377"/>
        <dbReference type="ChEBI" id="CHEBI:17767"/>
        <dbReference type="ChEBI" id="CHEBI:57990"/>
        <dbReference type="EC" id="4.2.1.8"/>
    </reaction>
</comment>
<dbReference type="NCBIfam" id="NF043051">
    <property type="entry name" value="ManoateDhtManD"/>
    <property type="match status" value="1"/>
</dbReference>
<evidence type="ECO:0000313" key="14">
    <source>
        <dbReference type="EMBL" id="RSU98256.1"/>
    </source>
</evidence>
<evidence type="ECO:0000256" key="1">
    <source>
        <dbReference type="ARBA" id="ARBA00001794"/>
    </source>
</evidence>
<evidence type="ECO:0000313" key="18">
    <source>
        <dbReference type="Proteomes" id="UP000287746"/>
    </source>
</evidence>
<dbReference type="InterPro" id="IPR018110">
    <property type="entry name" value="Mandel_Rmase/mucon_lact_enz_CS"/>
</dbReference>
<evidence type="ECO:0000313" key="16">
    <source>
        <dbReference type="Proteomes" id="UP000185161"/>
    </source>
</evidence>
<dbReference type="SFLD" id="SFLDS00001">
    <property type="entry name" value="Enolase"/>
    <property type="match status" value="1"/>
</dbReference>
<comment type="similarity">
    <text evidence="4">Belongs to the mandelate racemase/muconate lactonizing enzyme family. GalD subfamily.</text>
</comment>
<dbReference type="InterPro" id="IPR029017">
    <property type="entry name" value="Enolase-like_N"/>
</dbReference>
<proteinExistence type="inferred from homology"/>
<evidence type="ECO:0000313" key="13">
    <source>
        <dbReference type="EMBL" id="APR52208.1"/>
    </source>
</evidence>
<dbReference type="Proteomes" id="UP000185161">
    <property type="component" value="Chromosome"/>
</dbReference>
<dbReference type="GO" id="GO:0008927">
    <property type="term" value="F:mannonate dehydratase activity"/>
    <property type="evidence" value="ECO:0007669"/>
    <property type="project" value="UniProtKB-EC"/>
</dbReference>
<gene>
    <name evidence="13" type="ORF">BRX40_06965</name>
    <name evidence="14" type="ORF">CA257_22240</name>
    <name evidence="15" type="ORF">DAH66_20520</name>
</gene>
<reference evidence="17 18" key="3">
    <citation type="submission" date="2018-07" db="EMBL/GenBank/DDBJ databases">
        <title>Genomic and Epidemiologic Investigation of an Indolent Hospital Outbreak.</title>
        <authorList>
            <person name="Johnson R.C."/>
            <person name="Deming C."/>
            <person name="Conlan S."/>
            <person name="Zellmer C.J."/>
            <person name="Michelin A.V."/>
            <person name="Lee-Lin S."/>
            <person name="Thomas P.J."/>
            <person name="Park M."/>
            <person name="Weingarten R.A."/>
            <person name="Less J."/>
            <person name="Dekker J.P."/>
            <person name="Frank K.M."/>
            <person name="Musser K.A."/>
            <person name="Mcquiston J.R."/>
            <person name="Henderson D.K."/>
            <person name="Lau A.F."/>
            <person name="Palmore T.N."/>
            <person name="Segre J.A."/>
        </authorList>
    </citation>
    <scope>NUCLEOTIDE SEQUENCE [LARGE SCALE GENOMIC DNA]</scope>
    <source>
        <strain evidence="15 18">SK-CDC1_0717</strain>
        <strain evidence="14 17">SK-NIH.Env10_0317</strain>
    </source>
</reference>
<dbReference type="FunFam" id="3.20.20.120:FF:000004">
    <property type="entry name" value="D-galactonate dehydratase family protein"/>
    <property type="match status" value="1"/>
</dbReference>
<dbReference type="Gene3D" id="3.20.20.120">
    <property type="entry name" value="Enolase-like C-terminal domain"/>
    <property type="match status" value="1"/>
</dbReference>
<dbReference type="InterPro" id="IPR029065">
    <property type="entry name" value="Enolase_C-like"/>
</dbReference>
<dbReference type="Pfam" id="PF13378">
    <property type="entry name" value="MR_MLE_C"/>
    <property type="match status" value="1"/>
</dbReference>
<comment type="pathway">
    <text evidence="3">Carbohydrate metabolism; pentose and glucuronate interconversion.</text>
</comment>
<protein>
    <recommendedName>
        <fullName evidence="11">D-mannonate dehydratase</fullName>
        <ecNumber evidence="5">4.2.1.8</ecNumber>
    </recommendedName>
</protein>
<dbReference type="InterPro" id="IPR013342">
    <property type="entry name" value="Mandelate_racemase_C"/>
</dbReference>
<evidence type="ECO:0000256" key="9">
    <source>
        <dbReference type="ARBA" id="ARBA00023277"/>
    </source>
</evidence>
<evidence type="ECO:0000313" key="17">
    <source>
        <dbReference type="Proteomes" id="UP000286681"/>
    </source>
</evidence>
<dbReference type="KEGG" id="skr:BRX40_06965"/>
<evidence type="ECO:0000256" key="7">
    <source>
        <dbReference type="ARBA" id="ARBA00022842"/>
    </source>
</evidence>
<dbReference type="InterPro" id="IPR036849">
    <property type="entry name" value="Enolase-like_C_sf"/>
</dbReference>
<dbReference type="InterPro" id="IPR013341">
    <property type="entry name" value="Mandelate_racemase_N_dom"/>
</dbReference>
<dbReference type="Proteomes" id="UP000286681">
    <property type="component" value="Unassembled WGS sequence"/>
</dbReference>
<dbReference type="SMART" id="SM00922">
    <property type="entry name" value="MR_MLE"/>
    <property type="match status" value="1"/>
</dbReference>
<keyword evidence="9" id="KW-0119">Carbohydrate metabolism</keyword>